<dbReference type="KEGG" id="caua:113047354"/>
<dbReference type="PROSITE" id="PS50096">
    <property type="entry name" value="IQ"/>
    <property type="match status" value="1"/>
</dbReference>
<dbReference type="PANTHER" id="PTHR34927:SF1">
    <property type="entry name" value="IQ DOMAIN-CONTAINING PROTEIN K"/>
    <property type="match status" value="1"/>
</dbReference>
<dbReference type="CTD" id="124152"/>
<dbReference type="AlphaFoldDB" id="A0A6P6JX41"/>
<dbReference type="OrthoDB" id="2155538at2759"/>
<dbReference type="InterPro" id="IPR000048">
    <property type="entry name" value="IQ_motif_EF-hand-BS"/>
</dbReference>
<keyword evidence="1" id="KW-1185">Reference proteome</keyword>
<accession>A0A6P6JX41</accession>
<dbReference type="Pfam" id="PF00612">
    <property type="entry name" value="IQ"/>
    <property type="match status" value="1"/>
</dbReference>
<dbReference type="Gene3D" id="1.20.5.190">
    <property type="match status" value="1"/>
</dbReference>
<organism evidence="1 2">
    <name type="scientific">Carassius auratus</name>
    <name type="common">Goldfish</name>
    <dbReference type="NCBI Taxonomy" id="7957"/>
    <lineage>
        <taxon>Eukaryota</taxon>
        <taxon>Metazoa</taxon>
        <taxon>Chordata</taxon>
        <taxon>Craniata</taxon>
        <taxon>Vertebrata</taxon>
        <taxon>Euteleostomi</taxon>
        <taxon>Actinopterygii</taxon>
        <taxon>Neopterygii</taxon>
        <taxon>Teleostei</taxon>
        <taxon>Ostariophysi</taxon>
        <taxon>Cypriniformes</taxon>
        <taxon>Cyprinidae</taxon>
        <taxon>Cyprininae</taxon>
        <taxon>Carassius</taxon>
    </lineage>
</organism>
<dbReference type="GeneID" id="113047354"/>
<sequence length="263" mass="30046">MVTENKPDEIGTVRCYLTNEEHMDESSGVTDFRLFIRCSSQTQCSVSPGLCPGLSRCYLEERVFPVLLPGLEALLAEALEHRCVERRKTAFNGCDFLTEWLYNKNPRADRTPTPFHSIPFVQSWLLEHPRPPIPASLLLTDEQAAVLIQAFWRGYKVRVRPDVQELRQWQRELREENCDINKTVQDFWARQENRVWSELAELDGSADQHVEAGVSIEVVPPTPQSRVLCTPAPQSASERKELLKPSLSSQRTATLHHVNNIAE</sequence>
<dbReference type="InterPro" id="IPR043408">
    <property type="entry name" value="IQCK"/>
</dbReference>
<dbReference type="Proteomes" id="UP000515129">
    <property type="component" value="Chromosome 28"/>
</dbReference>
<evidence type="ECO:0000313" key="1">
    <source>
        <dbReference type="Proteomes" id="UP000515129"/>
    </source>
</evidence>
<evidence type="ECO:0000313" key="2">
    <source>
        <dbReference type="RefSeq" id="XP_026064501.1"/>
    </source>
</evidence>
<reference evidence="2" key="1">
    <citation type="submission" date="2025-08" db="UniProtKB">
        <authorList>
            <consortium name="RefSeq"/>
        </authorList>
    </citation>
    <scope>IDENTIFICATION</scope>
    <source>
        <strain evidence="2">Wakin</strain>
        <tissue evidence="2">Muscle</tissue>
    </source>
</reference>
<dbReference type="RefSeq" id="XP_026064501.1">
    <property type="nucleotide sequence ID" value="XM_026208716.1"/>
</dbReference>
<dbReference type="CDD" id="cd23767">
    <property type="entry name" value="IQCD"/>
    <property type="match status" value="1"/>
</dbReference>
<dbReference type="PANTHER" id="PTHR34927">
    <property type="entry name" value="IQ DOMAIN-CONTAINING PROTEIN K"/>
    <property type="match status" value="1"/>
</dbReference>
<proteinExistence type="predicted"/>
<protein>
    <submittedName>
        <fullName evidence="2">IQ domain-containing protein K</fullName>
    </submittedName>
</protein>
<dbReference type="CDD" id="cd22969">
    <property type="entry name" value="DD_IQCK"/>
    <property type="match status" value="1"/>
</dbReference>
<name>A0A6P6JX41_CARAU</name>
<gene>
    <name evidence="2" type="primary">iqck</name>
</gene>